<keyword evidence="3" id="KW-0175">Coiled coil</keyword>
<dbReference type="InterPro" id="IPR027417">
    <property type="entry name" value="P-loop_NTPase"/>
</dbReference>
<evidence type="ECO:0000256" key="1">
    <source>
        <dbReference type="ARBA" id="ARBA00022741"/>
    </source>
</evidence>
<dbReference type="EMBL" id="LUCH01004047">
    <property type="protein sequence ID" value="KAF5399451.1"/>
    <property type="molecule type" value="Genomic_DNA"/>
</dbReference>
<dbReference type="OrthoDB" id="6250985at2759"/>
<organism evidence="5 6">
    <name type="scientific">Paragonimus heterotremus</name>
    <dbReference type="NCBI Taxonomy" id="100268"/>
    <lineage>
        <taxon>Eukaryota</taxon>
        <taxon>Metazoa</taxon>
        <taxon>Spiralia</taxon>
        <taxon>Lophotrochozoa</taxon>
        <taxon>Platyhelminthes</taxon>
        <taxon>Trematoda</taxon>
        <taxon>Digenea</taxon>
        <taxon>Plagiorchiida</taxon>
        <taxon>Troglotremata</taxon>
        <taxon>Troglotrematidae</taxon>
        <taxon>Paragonimus</taxon>
    </lineage>
</organism>
<sequence length="1001" mass="114467">MGNKLGSIHANKFNSVEKAHDFVVENKCEEAKEMSEHEKQNTKTIISPSPRVRRRIRYKKSTYYSRPGLRVTQGLDFPPSRDKTMNNYEQKSSYARLTHDHKLSSKCPVKKTKHLLEHSVESPSRSLFTINEFPSPSTGLFSGNYGIRPNRRHSQRCSYELHKNKNMLPDELYAKQSTRWSSSYHSQTDCHGDDEGRTQCDNNSRVPLPSQQCTNSSNTHIQYTDEVDINQSQQNSCFERNQMREWIDPKTSGNNQKSRSHWTVADACGDDHEAKATSVLSYSPSNECQTATTVAVSNSRTVTPNGEERASVRRQKTRAKHESVQPLNLLIHTLQKDVITHSKQVNRLKLDCQYNKEQIEFLKAELNESRTAGLRLEAANGRFIAEFMKNKYLQIEINQLTTELERRKLVFETKESEKRELLQELGRLNRLRMQYERQCQEAQLESNLTSQQLQDIHEKCNTMEVYRDEEVQLQKMLYNLQAALGRVRAFVLLRPTVHDSCIRYVSSSEIIFTPPKYTSYGSKQSNHYSSDQCTEDEIPVLCRLSHIVQPGSCRPLEVFNEVSTTIDGVVDGLNACFVTVGPKQSGKSSTIFGESSYWERRRDLAHLERTSLRERRAYFRHLATSSASGFMELTRSEEFASIYGLFGLCLVHLLQNVNLKTILDGNIDDAVVSRTYTIDLAIVAVPLDNEEPEFDLIANRTVSFTDSNLPSTVDSDQKFFAYQLEHQVISTVSDVIRACELVHHRLRRYKPQNSKHDLTDSEDKHKVMLIKVQGRPTGLSNSQRHLNQGGLLVLVDTVGLDSDLLLTSDSMMDEEKSTAHHSIRAWKDVAALAQAMRLNPQPNWFERTRLLRIIRPCILPGKSKSQRLPTACSLLLHLPCDKTQAYTTMQCLRLGLWVMQLDKEQDTVGQSNPNTEEATRIQPNEKCRFTCTWRIGNVGQPPVSTTHSPLTFRGVGTSTRAFELKRSNSTYSRTFLNSNTWRHQSLHPQKLVGLQRTRSLG</sequence>
<evidence type="ECO:0000313" key="6">
    <source>
        <dbReference type="Proteomes" id="UP000748531"/>
    </source>
</evidence>
<name>A0A8J4TB03_9TREM</name>
<protein>
    <recommendedName>
        <fullName evidence="7">Kinesin motor domain-containing protein</fullName>
    </recommendedName>
</protein>
<accession>A0A8J4TB03</accession>
<feature type="compositionally biased region" description="Basic and acidic residues" evidence="4">
    <location>
        <begin position="188"/>
        <end position="198"/>
    </location>
</feature>
<keyword evidence="1" id="KW-0547">Nucleotide-binding</keyword>
<dbReference type="InterPro" id="IPR036961">
    <property type="entry name" value="Kinesin_motor_dom_sf"/>
</dbReference>
<dbReference type="Proteomes" id="UP000748531">
    <property type="component" value="Unassembled WGS sequence"/>
</dbReference>
<feature type="compositionally biased region" description="Polar residues" evidence="4">
    <location>
        <begin position="199"/>
        <end position="215"/>
    </location>
</feature>
<feature type="coiled-coil region" evidence="3">
    <location>
        <begin position="411"/>
        <end position="445"/>
    </location>
</feature>
<feature type="region of interest" description="Disordered" evidence="4">
    <location>
        <begin position="300"/>
        <end position="321"/>
    </location>
</feature>
<evidence type="ECO:0000256" key="3">
    <source>
        <dbReference type="SAM" id="Coils"/>
    </source>
</evidence>
<dbReference type="Gene3D" id="3.40.850.10">
    <property type="entry name" value="Kinesin motor domain"/>
    <property type="match status" value="1"/>
</dbReference>
<dbReference type="SUPFAM" id="SSF52540">
    <property type="entry name" value="P-loop containing nucleoside triphosphate hydrolases"/>
    <property type="match status" value="1"/>
</dbReference>
<evidence type="ECO:0000256" key="2">
    <source>
        <dbReference type="ARBA" id="ARBA00022840"/>
    </source>
</evidence>
<proteinExistence type="predicted"/>
<feature type="region of interest" description="Disordered" evidence="4">
    <location>
        <begin position="184"/>
        <end position="215"/>
    </location>
</feature>
<evidence type="ECO:0000256" key="4">
    <source>
        <dbReference type="SAM" id="MobiDB-lite"/>
    </source>
</evidence>
<gene>
    <name evidence="5" type="ORF">PHET_07289</name>
</gene>
<evidence type="ECO:0008006" key="7">
    <source>
        <dbReference type="Google" id="ProtNLM"/>
    </source>
</evidence>
<evidence type="ECO:0000313" key="5">
    <source>
        <dbReference type="EMBL" id="KAF5399451.1"/>
    </source>
</evidence>
<comment type="caution">
    <text evidence="5">The sequence shown here is derived from an EMBL/GenBank/DDBJ whole genome shotgun (WGS) entry which is preliminary data.</text>
</comment>
<keyword evidence="6" id="KW-1185">Reference proteome</keyword>
<dbReference type="GO" id="GO:0005524">
    <property type="term" value="F:ATP binding"/>
    <property type="evidence" value="ECO:0007669"/>
    <property type="project" value="UniProtKB-KW"/>
</dbReference>
<reference evidence="5" key="1">
    <citation type="submission" date="2019-05" db="EMBL/GenBank/DDBJ databases">
        <title>Annotation for the trematode Paragonimus heterotremus.</title>
        <authorList>
            <person name="Choi Y.-J."/>
        </authorList>
    </citation>
    <scope>NUCLEOTIDE SEQUENCE</scope>
    <source>
        <strain evidence="5">LC</strain>
    </source>
</reference>
<keyword evidence="2" id="KW-0067">ATP-binding</keyword>
<dbReference type="AlphaFoldDB" id="A0A8J4TB03"/>